<dbReference type="Proteomes" id="UP000237752">
    <property type="component" value="Unassembled WGS sequence"/>
</dbReference>
<dbReference type="Gene3D" id="1.20.1250.20">
    <property type="entry name" value="MFS general substrate transporter like domains"/>
    <property type="match status" value="1"/>
</dbReference>
<dbReference type="CDD" id="cd17324">
    <property type="entry name" value="MFS_NepI_like"/>
    <property type="match status" value="1"/>
</dbReference>
<keyword evidence="5 8" id="KW-0812">Transmembrane</keyword>
<dbReference type="EMBL" id="PVUE01000013">
    <property type="protein sequence ID" value="PRZ40873.1"/>
    <property type="molecule type" value="Genomic_DNA"/>
</dbReference>
<feature type="transmembrane region" description="Helical" evidence="8">
    <location>
        <begin position="170"/>
        <end position="192"/>
    </location>
</feature>
<feature type="transmembrane region" description="Helical" evidence="8">
    <location>
        <begin position="280"/>
        <end position="299"/>
    </location>
</feature>
<feature type="transmembrane region" description="Helical" evidence="8">
    <location>
        <begin position="375"/>
        <end position="395"/>
    </location>
</feature>
<protein>
    <submittedName>
        <fullName evidence="10">YNFM family putative membrane transporter</fullName>
    </submittedName>
</protein>
<evidence type="ECO:0000256" key="3">
    <source>
        <dbReference type="ARBA" id="ARBA00022448"/>
    </source>
</evidence>
<keyword evidence="7 8" id="KW-0472">Membrane</keyword>
<sequence length="405" mass="42264">MAFDGYRHGEAGFRRVSLALFAGSLASFGLLYCLQPLLPEFTRAFDITPAQSTLSISMCTAGLGVGLVFLGPLSDSIGRTRVIRWALIGSSLLTALCAVAPNWTFVLIMRALTGVALAGFPAVAMAYLREEVHAGSHARATGLYVGGNALGGLSGRLITGGLAQLGDWHLALIGTAVFTLACAVLVVVVLPASRNFHSTSRGLTESARAYKIVLRDPVLLGYNAISFTVMGAFVAMFNITGFRLESAPYLLPVGLAGLIYLTYPIGSVASALAGRWSDRIGAHSIIPIGAIIAIIGTTLSFAAPLWIFVIAVTVVVIGFFVVHAAASGAVAKRAHTNAMPVGSASAAYLFSYYLGSSVFGTTAGTAWHAGGWSAVGWMNLALLVVCLSIAILIRLRAREPAQLSS</sequence>
<dbReference type="InterPro" id="IPR011701">
    <property type="entry name" value="MFS"/>
</dbReference>
<dbReference type="GO" id="GO:0005886">
    <property type="term" value="C:plasma membrane"/>
    <property type="evidence" value="ECO:0007669"/>
    <property type="project" value="UniProtKB-SubCell"/>
</dbReference>
<feature type="transmembrane region" description="Helical" evidence="8">
    <location>
        <begin position="305"/>
        <end position="326"/>
    </location>
</feature>
<feature type="transmembrane region" description="Helical" evidence="8">
    <location>
        <begin position="50"/>
        <end position="70"/>
    </location>
</feature>
<accession>A0A2T0ZX12</accession>
<dbReference type="AlphaFoldDB" id="A0A2T0ZX12"/>
<proteinExistence type="inferred from homology"/>
<evidence type="ECO:0000256" key="2">
    <source>
        <dbReference type="ARBA" id="ARBA00008335"/>
    </source>
</evidence>
<evidence type="ECO:0000256" key="7">
    <source>
        <dbReference type="ARBA" id="ARBA00023136"/>
    </source>
</evidence>
<comment type="similarity">
    <text evidence="2">Belongs to the major facilitator superfamily.</text>
</comment>
<evidence type="ECO:0000256" key="4">
    <source>
        <dbReference type="ARBA" id="ARBA00022475"/>
    </source>
</evidence>
<comment type="subcellular location">
    <subcellularLocation>
        <location evidence="1">Cell membrane</location>
        <topology evidence="1">Multi-pass membrane protein</topology>
    </subcellularLocation>
</comment>
<feature type="transmembrane region" description="Helical" evidence="8">
    <location>
        <begin position="140"/>
        <end position="158"/>
    </location>
</feature>
<organism evidence="10 11">
    <name type="scientific">Antricoccus suffuscus</name>
    <dbReference type="NCBI Taxonomy" id="1629062"/>
    <lineage>
        <taxon>Bacteria</taxon>
        <taxon>Bacillati</taxon>
        <taxon>Actinomycetota</taxon>
        <taxon>Actinomycetes</taxon>
        <taxon>Geodermatophilales</taxon>
        <taxon>Antricoccaceae</taxon>
        <taxon>Antricoccus</taxon>
    </lineage>
</organism>
<name>A0A2T0ZX12_9ACTN</name>
<feature type="transmembrane region" description="Helical" evidence="8">
    <location>
        <begin position="338"/>
        <end position="355"/>
    </location>
</feature>
<gene>
    <name evidence="10" type="ORF">CLV47_11338</name>
</gene>
<keyword evidence="4" id="KW-1003">Cell membrane</keyword>
<dbReference type="PANTHER" id="PTHR43271">
    <property type="entry name" value="BLL2771 PROTEIN"/>
    <property type="match status" value="1"/>
</dbReference>
<keyword evidence="11" id="KW-1185">Reference proteome</keyword>
<dbReference type="InterPro" id="IPR020846">
    <property type="entry name" value="MFS_dom"/>
</dbReference>
<evidence type="ECO:0000256" key="1">
    <source>
        <dbReference type="ARBA" id="ARBA00004651"/>
    </source>
</evidence>
<evidence type="ECO:0000256" key="6">
    <source>
        <dbReference type="ARBA" id="ARBA00022989"/>
    </source>
</evidence>
<dbReference type="OrthoDB" id="63984at2"/>
<feature type="transmembrane region" description="Helical" evidence="8">
    <location>
        <begin position="107"/>
        <end position="128"/>
    </location>
</feature>
<dbReference type="PROSITE" id="PS50850">
    <property type="entry name" value="MFS"/>
    <property type="match status" value="1"/>
</dbReference>
<reference evidence="10 11" key="1">
    <citation type="submission" date="2018-03" db="EMBL/GenBank/DDBJ databases">
        <title>Genomic Encyclopedia of Archaeal and Bacterial Type Strains, Phase II (KMG-II): from individual species to whole genera.</title>
        <authorList>
            <person name="Goeker M."/>
        </authorList>
    </citation>
    <scope>NUCLEOTIDE SEQUENCE [LARGE SCALE GENOMIC DNA]</scope>
    <source>
        <strain evidence="10 11">DSM 100065</strain>
    </source>
</reference>
<dbReference type="Pfam" id="PF07690">
    <property type="entry name" value="MFS_1"/>
    <property type="match status" value="1"/>
</dbReference>
<evidence type="ECO:0000313" key="10">
    <source>
        <dbReference type="EMBL" id="PRZ40873.1"/>
    </source>
</evidence>
<dbReference type="GO" id="GO:0022857">
    <property type="term" value="F:transmembrane transporter activity"/>
    <property type="evidence" value="ECO:0007669"/>
    <property type="project" value="InterPro"/>
</dbReference>
<keyword evidence="6 8" id="KW-1133">Transmembrane helix</keyword>
<feature type="transmembrane region" description="Helical" evidence="8">
    <location>
        <begin position="249"/>
        <end position="273"/>
    </location>
</feature>
<dbReference type="InterPro" id="IPR036259">
    <property type="entry name" value="MFS_trans_sf"/>
</dbReference>
<evidence type="ECO:0000313" key="11">
    <source>
        <dbReference type="Proteomes" id="UP000237752"/>
    </source>
</evidence>
<feature type="transmembrane region" description="Helical" evidence="8">
    <location>
        <begin position="82"/>
        <end position="101"/>
    </location>
</feature>
<dbReference type="RefSeq" id="WP_106349810.1">
    <property type="nucleotide sequence ID" value="NZ_PVUE01000013.1"/>
</dbReference>
<evidence type="ECO:0000256" key="8">
    <source>
        <dbReference type="SAM" id="Phobius"/>
    </source>
</evidence>
<evidence type="ECO:0000256" key="5">
    <source>
        <dbReference type="ARBA" id="ARBA00022692"/>
    </source>
</evidence>
<feature type="domain" description="Major facilitator superfamily (MFS) profile" evidence="9">
    <location>
        <begin position="15"/>
        <end position="398"/>
    </location>
</feature>
<evidence type="ECO:0000259" key="9">
    <source>
        <dbReference type="PROSITE" id="PS50850"/>
    </source>
</evidence>
<dbReference type="SUPFAM" id="SSF103473">
    <property type="entry name" value="MFS general substrate transporter"/>
    <property type="match status" value="1"/>
</dbReference>
<feature type="transmembrane region" description="Helical" evidence="8">
    <location>
        <begin position="218"/>
        <end position="237"/>
    </location>
</feature>
<keyword evidence="3" id="KW-0813">Transport</keyword>
<dbReference type="PANTHER" id="PTHR43271:SF1">
    <property type="entry name" value="INNER MEMBRANE TRANSPORT PROTEIN YNFM"/>
    <property type="match status" value="1"/>
</dbReference>
<comment type="caution">
    <text evidence="10">The sequence shown here is derived from an EMBL/GenBank/DDBJ whole genome shotgun (WGS) entry which is preliminary data.</text>
</comment>
<feature type="transmembrane region" description="Helical" evidence="8">
    <location>
        <begin position="16"/>
        <end position="38"/>
    </location>
</feature>